<accession>A0A4R4BKB3</accession>
<dbReference type="EMBL" id="SMDG01000001">
    <property type="protein sequence ID" value="TCW59697.1"/>
    <property type="molecule type" value="Genomic_DNA"/>
</dbReference>
<evidence type="ECO:0000313" key="1">
    <source>
        <dbReference type="EMBL" id="TCW59697.1"/>
    </source>
</evidence>
<dbReference type="Proteomes" id="UP000295285">
    <property type="component" value="Unassembled WGS sequence"/>
</dbReference>
<reference evidence="1 2" key="1">
    <citation type="submission" date="2019-03" db="EMBL/GenBank/DDBJ databases">
        <title>Above-ground endophytic microbial communities from plants in different locations in the United States.</title>
        <authorList>
            <person name="Frank C."/>
        </authorList>
    </citation>
    <scope>NUCLEOTIDE SEQUENCE [LARGE SCALE GENOMIC DNA]</scope>
    <source>
        <strain evidence="1 2">LP_2_YM</strain>
    </source>
</reference>
<organism evidence="1 2">
    <name type="scientific">Bacillus thuringiensis</name>
    <dbReference type="NCBI Taxonomy" id="1428"/>
    <lineage>
        <taxon>Bacteria</taxon>
        <taxon>Bacillati</taxon>
        <taxon>Bacillota</taxon>
        <taxon>Bacilli</taxon>
        <taxon>Bacillales</taxon>
        <taxon>Bacillaceae</taxon>
        <taxon>Bacillus</taxon>
        <taxon>Bacillus cereus group</taxon>
    </lineage>
</organism>
<sequence length="85" mass="10630">MRYSRRKQLFKLDCLETGYKNEENMTVKQYVEAEKNFGCIDKTFKWHRDFVWEHEKYIESYITIGEYGKSGWKEIWIHPRRVKFR</sequence>
<dbReference type="RefSeq" id="WP_131931432.1">
    <property type="nucleotide sequence ID" value="NZ_SMDF01000001.1"/>
</dbReference>
<protein>
    <submittedName>
        <fullName evidence="1">Uncharacterized protein</fullName>
    </submittedName>
</protein>
<gene>
    <name evidence="1" type="ORF">EC910_101327</name>
</gene>
<proteinExistence type="predicted"/>
<name>A0A4R4BKB3_BACTU</name>
<evidence type="ECO:0000313" key="2">
    <source>
        <dbReference type="Proteomes" id="UP000295285"/>
    </source>
</evidence>
<dbReference type="AlphaFoldDB" id="A0A4R4BKB3"/>
<comment type="caution">
    <text evidence="1">The sequence shown here is derived from an EMBL/GenBank/DDBJ whole genome shotgun (WGS) entry which is preliminary data.</text>
</comment>